<accession>A0ABD7MQ70</accession>
<dbReference type="AlphaFoldDB" id="A0ABD7MQ70"/>
<dbReference type="KEGG" id="cun:Cul210932_1731"/>
<dbReference type="KEGG" id="cuj:CUL131002_1653c"/>
<proteinExistence type="predicted"/>
<dbReference type="GeneID" id="78781984"/>
<dbReference type="EMBL" id="LS483400">
    <property type="protein sequence ID" value="SQG50001.1"/>
    <property type="molecule type" value="Genomic_DNA"/>
</dbReference>
<reference evidence="1 2" key="1">
    <citation type="submission" date="2018-06" db="EMBL/GenBank/DDBJ databases">
        <authorList>
            <consortium name="Pathogen Informatics"/>
            <person name="Doyle S."/>
        </authorList>
    </citation>
    <scope>NUCLEOTIDE SEQUENCE [LARGE SCALE GENOMIC DNA]</scope>
    <source>
        <strain evidence="1 2">NCTC7908</strain>
    </source>
</reference>
<dbReference type="KEGG" id="cuq:Cul210931_1628"/>
<evidence type="ECO:0000313" key="2">
    <source>
        <dbReference type="Proteomes" id="UP000248741"/>
    </source>
</evidence>
<dbReference type="RefSeq" id="WP_256219704.1">
    <property type="nucleotide sequence ID" value="NZ_AP019662.1"/>
</dbReference>
<dbReference type="KEGG" id="cuz:Cul05146_1715"/>
<evidence type="ECO:0000313" key="1">
    <source>
        <dbReference type="EMBL" id="SQG50001.1"/>
    </source>
</evidence>
<organism evidence="1 2">
    <name type="scientific">Corynebacterium ulcerans</name>
    <dbReference type="NCBI Taxonomy" id="65058"/>
    <lineage>
        <taxon>Bacteria</taxon>
        <taxon>Bacillati</taxon>
        <taxon>Actinomycetota</taxon>
        <taxon>Actinomycetes</taxon>
        <taxon>Mycobacteriales</taxon>
        <taxon>Corynebacteriaceae</taxon>
        <taxon>Corynebacterium</taxon>
    </lineage>
</organism>
<protein>
    <submittedName>
        <fullName evidence="1">Uncharacterized protein</fullName>
    </submittedName>
</protein>
<dbReference type="Proteomes" id="UP000248741">
    <property type="component" value="Chromosome 1"/>
</dbReference>
<name>A0ABD7MQ70_CORUL</name>
<gene>
    <name evidence="1" type="ORF">NCTC7908_00231</name>
</gene>
<sequence length="44" mass="4809">MNNPVVLSAHEVEAFDQLAHVVGGLNYSEEHILDPSVLLYITSS</sequence>